<evidence type="ECO:0000256" key="6">
    <source>
        <dbReference type="ARBA" id="ARBA00022692"/>
    </source>
</evidence>
<keyword evidence="4" id="KW-1003">Cell membrane</keyword>
<comment type="catalytic activity">
    <reaction evidence="18">
        <text>L-phenylalanine(out) + L-arginine(in) = L-phenylalanine(in) + L-arginine(out)</text>
        <dbReference type="Rhea" id="RHEA:71067"/>
        <dbReference type="ChEBI" id="CHEBI:32682"/>
        <dbReference type="ChEBI" id="CHEBI:58095"/>
    </reaction>
    <physiologicalReaction direction="left-to-right" evidence="18">
        <dbReference type="Rhea" id="RHEA:71068"/>
    </physiologicalReaction>
</comment>
<evidence type="ECO:0000256" key="12">
    <source>
        <dbReference type="ARBA" id="ARBA00051835"/>
    </source>
</evidence>
<keyword evidence="8 19" id="KW-0472">Membrane</keyword>
<evidence type="ECO:0000256" key="8">
    <source>
        <dbReference type="ARBA" id="ARBA00023136"/>
    </source>
</evidence>
<keyword evidence="5" id="KW-0597">Phosphoprotein</keyword>
<dbReference type="EMBL" id="NEDP02002420">
    <property type="protein sequence ID" value="OWF50871.1"/>
    <property type="molecule type" value="Genomic_DNA"/>
</dbReference>
<feature type="transmembrane region" description="Helical" evidence="19">
    <location>
        <begin position="67"/>
        <end position="91"/>
    </location>
</feature>
<feature type="transmembrane region" description="Helical" evidence="19">
    <location>
        <begin position="28"/>
        <end position="55"/>
    </location>
</feature>
<feature type="transmembrane region" description="Helical" evidence="19">
    <location>
        <begin position="97"/>
        <end position="117"/>
    </location>
</feature>
<dbReference type="GO" id="GO:0016324">
    <property type="term" value="C:apical plasma membrane"/>
    <property type="evidence" value="ECO:0007669"/>
    <property type="project" value="UniProtKB-SubCell"/>
</dbReference>
<keyword evidence="7 19" id="KW-1133">Transmembrane helix</keyword>
<dbReference type="PIRSF" id="PIRSF006060">
    <property type="entry name" value="AA_transporter"/>
    <property type="match status" value="1"/>
</dbReference>
<evidence type="ECO:0000256" key="17">
    <source>
        <dbReference type="ARBA" id="ARBA00083296"/>
    </source>
</evidence>
<organism evidence="20 21">
    <name type="scientific">Mizuhopecten yessoensis</name>
    <name type="common">Japanese scallop</name>
    <name type="synonym">Patinopecten yessoensis</name>
    <dbReference type="NCBI Taxonomy" id="6573"/>
    <lineage>
        <taxon>Eukaryota</taxon>
        <taxon>Metazoa</taxon>
        <taxon>Spiralia</taxon>
        <taxon>Lophotrochozoa</taxon>
        <taxon>Mollusca</taxon>
        <taxon>Bivalvia</taxon>
        <taxon>Autobranchia</taxon>
        <taxon>Pteriomorphia</taxon>
        <taxon>Pectinida</taxon>
        <taxon>Pectinoidea</taxon>
        <taxon>Pectinidae</taxon>
        <taxon>Mizuhopecten</taxon>
    </lineage>
</organism>
<dbReference type="Gene3D" id="1.20.1740.10">
    <property type="entry name" value="Amino acid/polyamine transporter I"/>
    <property type="match status" value="1"/>
</dbReference>
<evidence type="ECO:0000256" key="14">
    <source>
        <dbReference type="ARBA" id="ARBA00052732"/>
    </source>
</evidence>
<dbReference type="OrthoDB" id="5982228at2759"/>
<comment type="catalytic activity">
    <reaction evidence="14">
        <text>L-leucine(out) + L-arginine(in) = L-leucine(in) + L-arginine(out)</text>
        <dbReference type="Rhea" id="RHEA:71059"/>
        <dbReference type="ChEBI" id="CHEBI:32682"/>
        <dbReference type="ChEBI" id="CHEBI:57427"/>
    </reaction>
    <physiologicalReaction direction="left-to-right" evidence="14">
        <dbReference type="Rhea" id="RHEA:71060"/>
    </physiologicalReaction>
</comment>
<dbReference type="STRING" id="6573.A0A210QQ58"/>
<sequence>MITRSGAEYAYLKEAFEPMHKTLGSIPAFMYAWTSVLILKPALFGVVAMSFALYSTEPFYPCGPPEIVIKLVSVACLFVVSFINCYSVSLATKVQNVFTVTKLVAVAVITVGGFVMISRGETEVLETGFEGTENSMSMIALAFYDGLWAYDGWNNLNYVTEEIQDPHKNLPRAIMIAIPLVTVCYFFTNISYLTVMTTKELLASAAVATTWGERVLGGFAMLIPISVAFSTFGAANGSCFTGGRVMFVAAREGHLPEVLSYVHVKQYTPLPSLLFSTALAAILVTLGDIFTLIDYFSFAAWFFYGATMAALLVLRYTSPDRERPYKVPIIVPVIVLLFSIYLVVAPIVQNPRIEFLYAFLFMISGLFFYVPFVVYKTSFKFTEKVTRFLQLVLLVAPSRYEQLVAD</sequence>
<evidence type="ECO:0000256" key="9">
    <source>
        <dbReference type="ARBA" id="ARBA00023157"/>
    </source>
</evidence>
<comment type="catalytic activity">
    <reaction evidence="12">
        <text>L-histidine(out) + L-arginine(in) = L-histidine(in) + L-arginine(out)</text>
        <dbReference type="Rhea" id="RHEA:71063"/>
        <dbReference type="ChEBI" id="CHEBI:32682"/>
        <dbReference type="ChEBI" id="CHEBI:57595"/>
    </reaction>
    <physiologicalReaction direction="left-to-right" evidence="12">
        <dbReference type="Rhea" id="RHEA:71064"/>
    </physiologicalReaction>
</comment>
<dbReference type="PANTHER" id="PTHR11785">
    <property type="entry name" value="AMINO ACID TRANSPORTER"/>
    <property type="match status" value="1"/>
</dbReference>
<evidence type="ECO:0000256" key="10">
    <source>
        <dbReference type="ARBA" id="ARBA00051323"/>
    </source>
</evidence>
<keyword evidence="3" id="KW-0813">Transport</keyword>
<evidence type="ECO:0000256" key="19">
    <source>
        <dbReference type="SAM" id="Phobius"/>
    </source>
</evidence>
<name>A0A210QQ58_MIZYE</name>
<feature type="transmembrane region" description="Helical" evidence="19">
    <location>
        <begin position="215"/>
        <end position="235"/>
    </location>
</feature>
<dbReference type="PANTHER" id="PTHR11785:SF512">
    <property type="entry name" value="SOBREMESA, ISOFORM B"/>
    <property type="match status" value="1"/>
</dbReference>
<evidence type="ECO:0000256" key="15">
    <source>
        <dbReference type="ARBA" id="ARBA00074336"/>
    </source>
</evidence>
<evidence type="ECO:0000256" key="4">
    <source>
        <dbReference type="ARBA" id="ARBA00022475"/>
    </source>
</evidence>
<comment type="catalytic activity">
    <reaction evidence="11">
        <text>L-cystine(out) + L-arginine(in) = L-cystine(in) + L-arginine(out)</text>
        <dbReference type="Rhea" id="RHEA:71075"/>
        <dbReference type="ChEBI" id="CHEBI:32682"/>
        <dbReference type="ChEBI" id="CHEBI:35491"/>
    </reaction>
    <physiologicalReaction direction="left-to-right" evidence="11">
        <dbReference type="Rhea" id="RHEA:71076"/>
    </physiologicalReaction>
</comment>
<dbReference type="AlphaFoldDB" id="A0A210QQ58"/>
<evidence type="ECO:0000256" key="13">
    <source>
        <dbReference type="ARBA" id="ARBA00052179"/>
    </source>
</evidence>
<evidence type="ECO:0000313" key="21">
    <source>
        <dbReference type="Proteomes" id="UP000242188"/>
    </source>
</evidence>
<keyword evidence="9" id="KW-1015">Disulfide bond</keyword>
<feature type="transmembrane region" description="Helical" evidence="19">
    <location>
        <begin position="299"/>
        <end position="317"/>
    </location>
</feature>
<proteinExistence type="inferred from homology"/>
<dbReference type="FunFam" id="1.20.1740.10:FF:000015">
    <property type="entry name" value="B(0,+)-type amino acid transporter 1"/>
    <property type="match status" value="1"/>
</dbReference>
<comment type="caution">
    <text evidence="20">The sequence shown here is derived from an EMBL/GenBank/DDBJ whole genome shotgun (WGS) entry which is preliminary data.</text>
</comment>
<feature type="transmembrane region" description="Helical" evidence="19">
    <location>
        <begin position="173"/>
        <end position="195"/>
    </location>
</feature>
<feature type="transmembrane region" description="Helical" evidence="19">
    <location>
        <begin position="355"/>
        <end position="375"/>
    </location>
</feature>
<dbReference type="Pfam" id="PF13520">
    <property type="entry name" value="AA_permease_2"/>
    <property type="match status" value="1"/>
</dbReference>
<evidence type="ECO:0000256" key="16">
    <source>
        <dbReference type="ARBA" id="ARBA00079910"/>
    </source>
</evidence>
<evidence type="ECO:0000256" key="11">
    <source>
        <dbReference type="ARBA" id="ARBA00051814"/>
    </source>
</evidence>
<gene>
    <name evidence="20" type="ORF">KP79_PYT13831</name>
</gene>
<comment type="catalytic activity">
    <reaction evidence="13">
        <text>L-cysteine(out) + L-arginine(in) = L-cysteine(in) + L-arginine(out)</text>
        <dbReference type="Rhea" id="RHEA:71071"/>
        <dbReference type="ChEBI" id="CHEBI:32682"/>
        <dbReference type="ChEBI" id="CHEBI:35235"/>
    </reaction>
    <physiologicalReaction direction="left-to-right" evidence="13">
        <dbReference type="Rhea" id="RHEA:71072"/>
    </physiologicalReaction>
</comment>
<keyword evidence="21" id="KW-1185">Reference proteome</keyword>
<keyword evidence="6 19" id="KW-0812">Transmembrane</keyword>
<evidence type="ECO:0000256" key="2">
    <source>
        <dbReference type="ARBA" id="ARBA00009523"/>
    </source>
</evidence>
<comment type="subcellular location">
    <subcellularLocation>
        <location evidence="1">Apical cell membrane</location>
        <topology evidence="1">Multi-pass membrane protein</topology>
    </subcellularLocation>
</comment>
<evidence type="ECO:0000256" key="1">
    <source>
        <dbReference type="ARBA" id="ARBA00004424"/>
    </source>
</evidence>
<dbReference type="InterPro" id="IPR050598">
    <property type="entry name" value="AminoAcid_Transporter"/>
</dbReference>
<comment type="similarity">
    <text evidence="2">Belongs to the amino acid-polyamine-organocation (APC) superfamily.</text>
</comment>
<feature type="transmembrane region" description="Helical" evidence="19">
    <location>
        <begin position="329"/>
        <end position="349"/>
    </location>
</feature>
<dbReference type="InterPro" id="IPR002293">
    <property type="entry name" value="AA/rel_permease1"/>
</dbReference>
<evidence type="ECO:0000256" key="5">
    <source>
        <dbReference type="ARBA" id="ARBA00022553"/>
    </source>
</evidence>
<reference evidence="20 21" key="1">
    <citation type="journal article" date="2017" name="Nat. Ecol. Evol.">
        <title>Scallop genome provides insights into evolution of bilaterian karyotype and development.</title>
        <authorList>
            <person name="Wang S."/>
            <person name="Zhang J."/>
            <person name="Jiao W."/>
            <person name="Li J."/>
            <person name="Xun X."/>
            <person name="Sun Y."/>
            <person name="Guo X."/>
            <person name="Huan P."/>
            <person name="Dong B."/>
            <person name="Zhang L."/>
            <person name="Hu X."/>
            <person name="Sun X."/>
            <person name="Wang J."/>
            <person name="Zhao C."/>
            <person name="Wang Y."/>
            <person name="Wang D."/>
            <person name="Huang X."/>
            <person name="Wang R."/>
            <person name="Lv J."/>
            <person name="Li Y."/>
            <person name="Zhang Z."/>
            <person name="Liu B."/>
            <person name="Lu W."/>
            <person name="Hui Y."/>
            <person name="Liang J."/>
            <person name="Zhou Z."/>
            <person name="Hou R."/>
            <person name="Li X."/>
            <person name="Liu Y."/>
            <person name="Li H."/>
            <person name="Ning X."/>
            <person name="Lin Y."/>
            <person name="Zhao L."/>
            <person name="Xing Q."/>
            <person name="Dou J."/>
            <person name="Li Y."/>
            <person name="Mao J."/>
            <person name="Guo H."/>
            <person name="Dou H."/>
            <person name="Li T."/>
            <person name="Mu C."/>
            <person name="Jiang W."/>
            <person name="Fu Q."/>
            <person name="Fu X."/>
            <person name="Miao Y."/>
            <person name="Liu J."/>
            <person name="Yu Q."/>
            <person name="Li R."/>
            <person name="Liao H."/>
            <person name="Li X."/>
            <person name="Kong Y."/>
            <person name="Jiang Z."/>
            <person name="Chourrout D."/>
            <person name="Li R."/>
            <person name="Bao Z."/>
        </authorList>
    </citation>
    <scope>NUCLEOTIDE SEQUENCE [LARGE SCALE GENOMIC DNA]</scope>
    <source>
        <strain evidence="20 21">PY_sf001</strain>
    </source>
</reference>
<evidence type="ECO:0000313" key="20">
    <source>
        <dbReference type="EMBL" id="OWF50871.1"/>
    </source>
</evidence>
<protein>
    <recommendedName>
        <fullName evidence="15">b(0,+)-type amino acid transporter 1</fullName>
    </recommendedName>
    <alternativeName>
        <fullName evidence="16">Glycoprotein-associated amino acid transporter b0,+AT1</fullName>
    </alternativeName>
    <alternativeName>
        <fullName evidence="17">Solute carrier family 7 member 9</fullName>
    </alternativeName>
</protein>
<accession>A0A210QQ58</accession>
<evidence type="ECO:0000256" key="3">
    <source>
        <dbReference type="ARBA" id="ARBA00022448"/>
    </source>
</evidence>
<comment type="catalytic activity">
    <reaction evidence="10">
        <text>L-lysine(out) + L-arginine(in) = L-lysine(in) + L-arginine(out)</text>
        <dbReference type="Rhea" id="RHEA:70827"/>
        <dbReference type="ChEBI" id="CHEBI:32551"/>
        <dbReference type="ChEBI" id="CHEBI:32682"/>
    </reaction>
    <physiologicalReaction direction="left-to-right" evidence="10">
        <dbReference type="Rhea" id="RHEA:70828"/>
    </physiologicalReaction>
</comment>
<dbReference type="GO" id="GO:0015179">
    <property type="term" value="F:L-amino acid transmembrane transporter activity"/>
    <property type="evidence" value="ECO:0007669"/>
    <property type="project" value="TreeGrafter"/>
</dbReference>
<evidence type="ECO:0000256" key="7">
    <source>
        <dbReference type="ARBA" id="ARBA00022989"/>
    </source>
</evidence>
<dbReference type="Proteomes" id="UP000242188">
    <property type="component" value="Unassembled WGS sequence"/>
</dbReference>
<evidence type="ECO:0000256" key="18">
    <source>
        <dbReference type="ARBA" id="ARBA00093193"/>
    </source>
</evidence>